<evidence type="ECO:0000313" key="2">
    <source>
        <dbReference type="EMBL" id="OWF39388.1"/>
    </source>
</evidence>
<comment type="caution">
    <text evidence="2">The sequence shown here is derived from an EMBL/GenBank/DDBJ whole genome shotgun (WGS) entry which is preliminary data.</text>
</comment>
<accession>A0A210PSC8</accession>
<sequence>MRQILEGRKLDERTKVVDERDESWTKYVRKGQKSDEKGRKSDEKGRRGRKSDESDGSDVYSPEHSTFKRKLRKIISSNSTHDYDGVTPPSVVKTLASARGGRIVSHMLLEMHWSAIVVGTLYNYSTVDLHTFTTVGNVPFPSIVSD</sequence>
<organism evidence="2 3">
    <name type="scientific">Mizuhopecten yessoensis</name>
    <name type="common">Japanese scallop</name>
    <name type="synonym">Patinopecten yessoensis</name>
    <dbReference type="NCBI Taxonomy" id="6573"/>
    <lineage>
        <taxon>Eukaryota</taxon>
        <taxon>Metazoa</taxon>
        <taxon>Spiralia</taxon>
        <taxon>Lophotrochozoa</taxon>
        <taxon>Mollusca</taxon>
        <taxon>Bivalvia</taxon>
        <taxon>Autobranchia</taxon>
        <taxon>Pteriomorphia</taxon>
        <taxon>Pectinida</taxon>
        <taxon>Pectinoidea</taxon>
        <taxon>Pectinidae</taxon>
        <taxon>Mizuhopecten</taxon>
    </lineage>
</organism>
<evidence type="ECO:0000313" key="3">
    <source>
        <dbReference type="Proteomes" id="UP000242188"/>
    </source>
</evidence>
<reference evidence="2 3" key="1">
    <citation type="journal article" date="2017" name="Nat. Ecol. Evol.">
        <title>Scallop genome provides insights into evolution of bilaterian karyotype and development.</title>
        <authorList>
            <person name="Wang S."/>
            <person name="Zhang J."/>
            <person name="Jiao W."/>
            <person name="Li J."/>
            <person name="Xun X."/>
            <person name="Sun Y."/>
            <person name="Guo X."/>
            <person name="Huan P."/>
            <person name="Dong B."/>
            <person name="Zhang L."/>
            <person name="Hu X."/>
            <person name="Sun X."/>
            <person name="Wang J."/>
            <person name="Zhao C."/>
            <person name="Wang Y."/>
            <person name="Wang D."/>
            <person name="Huang X."/>
            <person name="Wang R."/>
            <person name="Lv J."/>
            <person name="Li Y."/>
            <person name="Zhang Z."/>
            <person name="Liu B."/>
            <person name="Lu W."/>
            <person name="Hui Y."/>
            <person name="Liang J."/>
            <person name="Zhou Z."/>
            <person name="Hou R."/>
            <person name="Li X."/>
            <person name="Liu Y."/>
            <person name="Li H."/>
            <person name="Ning X."/>
            <person name="Lin Y."/>
            <person name="Zhao L."/>
            <person name="Xing Q."/>
            <person name="Dou J."/>
            <person name="Li Y."/>
            <person name="Mao J."/>
            <person name="Guo H."/>
            <person name="Dou H."/>
            <person name="Li T."/>
            <person name="Mu C."/>
            <person name="Jiang W."/>
            <person name="Fu Q."/>
            <person name="Fu X."/>
            <person name="Miao Y."/>
            <person name="Liu J."/>
            <person name="Yu Q."/>
            <person name="Li R."/>
            <person name="Liao H."/>
            <person name="Li X."/>
            <person name="Kong Y."/>
            <person name="Jiang Z."/>
            <person name="Chourrout D."/>
            <person name="Li R."/>
            <person name="Bao Z."/>
        </authorList>
    </citation>
    <scope>NUCLEOTIDE SEQUENCE [LARGE SCALE GENOMIC DNA]</scope>
    <source>
        <strain evidence="2 3">PY_sf001</strain>
    </source>
</reference>
<feature type="compositionally biased region" description="Basic and acidic residues" evidence="1">
    <location>
        <begin position="32"/>
        <end position="53"/>
    </location>
</feature>
<protein>
    <submittedName>
        <fullName evidence="2">Uncharacterized protein</fullName>
    </submittedName>
</protein>
<proteinExistence type="predicted"/>
<gene>
    <name evidence="2" type="ORF">KP79_PYT19252</name>
</gene>
<evidence type="ECO:0000256" key="1">
    <source>
        <dbReference type="SAM" id="MobiDB-lite"/>
    </source>
</evidence>
<keyword evidence="3" id="KW-1185">Reference proteome</keyword>
<dbReference type="AlphaFoldDB" id="A0A210PSC8"/>
<dbReference type="EMBL" id="NEDP02005528">
    <property type="protein sequence ID" value="OWF39388.1"/>
    <property type="molecule type" value="Genomic_DNA"/>
</dbReference>
<name>A0A210PSC8_MIZYE</name>
<feature type="compositionally biased region" description="Basic and acidic residues" evidence="1">
    <location>
        <begin position="1"/>
        <end position="24"/>
    </location>
</feature>
<dbReference type="Proteomes" id="UP000242188">
    <property type="component" value="Unassembled WGS sequence"/>
</dbReference>
<feature type="region of interest" description="Disordered" evidence="1">
    <location>
        <begin position="1"/>
        <end position="65"/>
    </location>
</feature>